<gene>
    <name evidence="1" type="ORF">JYA64_12930</name>
</gene>
<dbReference type="Proteomes" id="UP001319060">
    <property type="component" value="Unassembled WGS sequence"/>
</dbReference>
<evidence type="ECO:0000313" key="2">
    <source>
        <dbReference type="Proteomes" id="UP001319060"/>
    </source>
</evidence>
<reference evidence="1 2" key="1">
    <citation type="submission" date="2021-01" db="EMBL/GenBank/DDBJ databases">
        <title>Genome Sequencing of Type Strains.</title>
        <authorList>
            <person name="Lemaire J.F."/>
            <person name="Inderbitzin P."/>
            <person name="Collins S.B."/>
            <person name="Wespe N."/>
            <person name="Knight-Connoni V."/>
        </authorList>
    </citation>
    <scope>NUCLEOTIDE SEQUENCE [LARGE SCALE GENOMIC DNA]</scope>
    <source>
        <strain evidence="1 2">DSM 14730</strain>
    </source>
</reference>
<name>A0ABS2ZDF5_9BACL</name>
<sequence>MRGDQIEKDGFFHIFILNYEVLSHSSDRMITATAKYLKHDEFKMNVPHETMKKEGEKTPSILVSAYPCTFLFTHS</sequence>
<organism evidence="1 2">
    <name type="scientific">Fictibacillus barbaricus</name>
    <dbReference type="NCBI Taxonomy" id="182136"/>
    <lineage>
        <taxon>Bacteria</taxon>
        <taxon>Bacillati</taxon>
        <taxon>Bacillota</taxon>
        <taxon>Bacilli</taxon>
        <taxon>Bacillales</taxon>
        <taxon>Fictibacillaceae</taxon>
        <taxon>Fictibacillus</taxon>
    </lineage>
</organism>
<evidence type="ECO:0000313" key="1">
    <source>
        <dbReference type="EMBL" id="MBN3546202.1"/>
    </source>
</evidence>
<dbReference type="EMBL" id="JAFHKS010000044">
    <property type="protein sequence ID" value="MBN3546202.1"/>
    <property type="molecule type" value="Genomic_DNA"/>
</dbReference>
<comment type="caution">
    <text evidence="1">The sequence shown here is derived from an EMBL/GenBank/DDBJ whole genome shotgun (WGS) entry which is preliminary data.</text>
</comment>
<keyword evidence="2" id="KW-1185">Reference proteome</keyword>
<protein>
    <submittedName>
        <fullName evidence="1">Uncharacterized protein</fullName>
    </submittedName>
</protein>
<dbReference type="RefSeq" id="WP_188400545.1">
    <property type="nucleotide sequence ID" value="NZ_BMCE01000001.1"/>
</dbReference>
<accession>A0ABS2ZDF5</accession>
<proteinExistence type="predicted"/>